<evidence type="ECO:0000313" key="3">
    <source>
        <dbReference type="Proteomes" id="UP000049983"/>
    </source>
</evidence>
<feature type="signal peptide" evidence="1">
    <location>
        <begin position="1"/>
        <end position="28"/>
    </location>
</feature>
<dbReference type="RefSeq" id="WP_235808851.1">
    <property type="nucleotide sequence ID" value="NZ_CXWA01000005.1"/>
</dbReference>
<dbReference type="GO" id="GO:0006508">
    <property type="term" value="P:proteolysis"/>
    <property type="evidence" value="ECO:0007669"/>
    <property type="project" value="UniProtKB-KW"/>
</dbReference>
<sequence length="310" mass="35968">MYRATLSNALVFSLAAACILFCIQSVSATPAVETKKNYFSVFGTTAVEIKENLKRYTETQTNWGEFFWAKSEWTTEWRYWWRELETGCGLSRVEASVIVENWLPRWLNKTDATPELRARLRRTTAAIDLYLRQSKSNGLKAAQEIEQLYLRTEIFEDCNELKETVNKRAHHISRLYRASGRAIEQRLGYGSKQFPDLTVRVGVQTPVAGSPDKAMHGWCQLSDDLETIQHVECRFERSCEPQSSRCTINYSWSTERIQVQYNEGGPVSWNNTSAEYAFIDSSPCVRRTSDNMILCFFEQEPDRVWFYHLP</sequence>
<dbReference type="InterPro" id="IPR010321">
    <property type="entry name" value="DUF922"/>
</dbReference>
<reference evidence="3" key="1">
    <citation type="submission" date="2015-07" db="EMBL/GenBank/DDBJ databases">
        <authorList>
            <person name="Rodrigo-Torres Lidia"/>
            <person name="Arahal R.David."/>
        </authorList>
    </citation>
    <scope>NUCLEOTIDE SEQUENCE [LARGE SCALE GENOMIC DNA]</scope>
    <source>
        <strain evidence="3">CECT 5096</strain>
    </source>
</reference>
<dbReference type="EMBL" id="CXWC01000011">
    <property type="protein sequence ID" value="CTQ74167.1"/>
    <property type="molecule type" value="Genomic_DNA"/>
</dbReference>
<keyword evidence="2" id="KW-0645">Protease</keyword>
<proteinExistence type="predicted"/>
<keyword evidence="1" id="KW-0732">Signal</keyword>
<feature type="chain" id="PRO_5009787880" evidence="1">
    <location>
        <begin position="29"/>
        <end position="310"/>
    </location>
</feature>
<organism evidence="2 3">
    <name type="scientific">Roseibium album</name>
    <dbReference type="NCBI Taxonomy" id="311410"/>
    <lineage>
        <taxon>Bacteria</taxon>
        <taxon>Pseudomonadati</taxon>
        <taxon>Pseudomonadota</taxon>
        <taxon>Alphaproteobacteria</taxon>
        <taxon>Hyphomicrobiales</taxon>
        <taxon>Stappiaceae</taxon>
        <taxon>Roseibium</taxon>
    </lineage>
</organism>
<dbReference type="AlphaFoldDB" id="A0A0M6ZVL6"/>
<evidence type="ECO:0000256" key="1">
    <source>
        <dbReference type="SAM" id="SignalP"/>
    </source>
</evidence>
<dbReference type="Proteomes" id="UP000049983">
    <property type="component" value="Unassembled WGS sequence"/>
</dbReference>
<dbReference type="PROSITE" id="PS51257">
    <property type="entry name" value="PROKAR_LIPOPROTEIN"/>
    <property type="match status" value="1"/>
</dbReference>
<dbReference type="GeneID" id="97671263"/>
<dbReference type="GO" id="GO:0008233">
    <property type="term" value="F:peptidase activity"/>
    <property type="evidence" value="ECO:0007669"/>
    <property type="project" value="UniProtKB-KW"/>
</dbReference>
<name>A0A0M6ZVL6_9HYPH</name>
<keyword evidence="2" id="KW-0378">Hydrolase</keyword>
<protein>
    <submittedName>
        <fullName evidence="2">Putative secreted Zn-dependent protease</fullName>
    </submittedName>
</protein>
<dbReference type="Pfam" id="PF06037">
    <property type="entry name" value="DUF922"/>
    <property type="match status" value="1"/>
</dbReference>
<evidence type="ECO:0000313" key="2">
    <source>
        <dbReference type="EMBL" id="CTQ74167.1"/>
    </source>
</evidence>
<accession>A0A0M6ZVL6</accession>
<keyword evidence="3" id="KW-1185">Reference proteome</keyword>
<gene>
    <name evidence="2" type="ORF">LA5096_03940</name>
</gene>